<reference evidence="6 7" key="1">
    <citation type="submission" date="2019-09" db="EMBL/GenBank/DDBJ databases">
        <authorList>
            <person name="Leyn A S."/>
        </authorList>
    </citation>
    <scope>NUCLEOTIDE SEQUENCE [LARGE SCALE GENOMIC DNA]</scope>
    <source>
        <strain evidence="6">AA231_1</strain>
    </source>
</reference>
<dbReference type="Gene3D" id="3.40.309.10">
    <property type="entry name" value="Aldehyde Dehydrogenase, Chain A, domain 2"/>
    <property type="match status" value="1"/>
</dbReference>
<dbReference type="Pfam" id="PF00171">
    <property type="entry name" value="Aldedh"/>
    <property type="match status" value="1"/>
</dbReference>
<dbReference type="PANTHER" id="PTHR11699">
    <property type="entry name" value="ALDEHYDE DEHYDROGENASE-RELATED"/>
    <property type="match status" value="1"/>
</dbReference>
<dbReference type="FunFam" id="3.40.309.10:FF:000012">
    <property type="entry name" value="Betaine aldehyde dehydrogenase"/>
    <property type="match status" value="1"/>
</dbReference>
<protein>
    <submittedName>
        <fullName evidence="6">Aldehyde dehydrogenase (EC)</fullName>
        <ecNumber evidence="6">1.2.1.3</ecNumber>
    </submittedName>
</protein>
<dbReference type="EMBL" id="CABVGP010000002">
    <property type="protein sequence ID" value="VVJ21577.1"/>
    <property type="molecule type" value="Genomic_DNA"/>
</dbReference>
<dbReference type="PROSITE" id="PS00687">
    <property type="entry name" value="ALDEHYDE_DEHYDR_GLU"/>
    <property type="match status" value="1"/>
</dbReference>
<evidence type="ECO:0000313" key="6">
    <source>
        <dbReference type="EMBL" id="VVJ21577.1"/>
    </source>
</evidence>
<dbReference type="EC" id="1.2.1.3" evidence="6"/>
<dbReference type="FunFam" id="3.40.605.10:FF:000007">
    <property type="entry name" value="NAD/NADP-dependent betaine aldehyde dehydrogenase"/>
    <property type="match status" value="1"/>
</dbReference>
<dbReference type="InterPro" id="IPR029510">
    <property type="entry name" value="Ald_DH_CS_GLU"/>
</dbReference>
<gene>
    <name evidence="6" type="ORF">AA23TX_06598</name>
</gene>
<keyword evidence="7" id="KW-1185">Reference proteome</keyword>
<comment type="similarity">
    <text evidence="1 4">Belongs to the aldehyde dehydrogenase family.</text>
</comment>
<proteinExistence type="inferred from homology"/>
<dbReference type="InterPro" id="IPR016162">
    <property type="entry name" value="Ald_DH_N"/>
</dbReference>
<evidence type="ECO:0000256" key="2">
    <source>
        <dbReference type="ARBA" id="ARBA00023002"/>
    </source>
</evidence>
<dbReference type="InterPro" id="IPR016161">
    <property type="entry name" value="Ald_DH/histidinol_DH"/>
</dbReference>
<organism evidence="6 7">
    <name type="scientific">Amycolatopsis camponoti</name>
    <dbReference type="NCBI Taxonomy" id="2606593"/>
    <lineage>
        <taxon>Bacteria</taxon>
        <taxon>Bacillati</taxon>
        <taxon>Actinomycetota</taxon>
        <taxon>Actinomycetes</taxon>
        <taxon>Pseudonocardiales</taxon>
        <taxon>Pseudonocardiaceae</taxon>
        <taxon>Amycolatopsis</taxon>
    </lineage>
</organism>
<sequence>MYVDGQWADSATGEWLDSTDPYSGEVWARIPAGTAQDAGRAVDAAQAAMTTGPWATFTASQRGGCLRAVADLIIANADRLADSEVRDNGKLLTEVQGQIAAVAQCWHYYAGLADKVQGATIPTEKANAFAFTTREPVGVVAALTAWNSPLWFATVKAAPALAAGCSVVVKPSEFASASTLELARLVDEAGLPAGVFNVVTGLGATAGTALVEHSDVAKIAFTGSDVTGAAIYRSAATTMKRVSLELGGKSPTIVFDDADLDLAAVGVMSGIFGAAGQMCAAGSRLLVHTAVKDELLAKLLELAADLRMGDPRDPATNVGPISTPPQFEKVLAYLDVARADGARCVLGGARATGPGLGAGQFVEPTIFTDVRNDMRIAREEVFGPILSVIEFKDEQEAVTLANDNPYGLVAGVWTTDIGRSLRMSKALRVGTVWVNTYRTYSYMVPFGGTKQSGLGREHGIEAIDEYLETRSVVISTDDAPPANPFVMR</sequence>
<evidence type="ECO:0000256" key="3">
    <source>
        <dbReference type="PROSITE-ProRule" id="PRU10007"/>
    </source>
</evidence>
<dbReference type="InterPro" id="IPR016160">
    <property type="entry name" value="Ald_DH_CS_CYS"/>
</dbReference>
<dbReference type="SUPFAM" id="SSF53720">
    <property type="entry name" value="ALDH-like"/>
    <property type="match status" value="1"/>
</dbReference>
<evidence type="ECO:0000313" key="7">
    <source>
        <dbReference type="Proteomes" id="UP000399805"/>
    </source>
</evidence>
<name>A0A6I8M0N6_9PSEU</name>
<dbReference type="InterPro" id="IPR016163">
    <property type="entry name" value="Ald_DH_C"/>
</dbReference>
<dbReference type="CDD" id="cd07114">
    <property type="entry name" value="ALDH_DhaS"/>
    <property type="match status" value="1"/>
</dbReference>
<feature type="domain" description="Aldehyde dehydrogenase" evidence="5">
    <location>
        <begin position="7"/>
        <end position="472"/>
    </location>
</feature>
<evidence type="ECO:0000259" key="5">
    <source>
        <dbReference type="Pfam" id="PF00171"/>
    </source>
</evidence>
<keyword evidence="2 4" id="KW-0560">Oxidoreductase</keyword>
<dbReference type="InterPro" id="IPR015590">
    <property type="entry name" value="Aldehyde_DH_dom"/>
</dbReference>
<accession>A0A6I8M0N6</accession>
<feature type="active site" evidence="3">
    <location>
        <position position="245"/>
    </location>
</feature>
<dbReference type="PROSITE" id="PS00070">
    <property type="entry name" value="ALDEHYDE_DEHYDR_CYS"/>
    <property type="match status" value="1"/>
</dbReference>
<dbReference type="FunFam" id="3.40.605.10:FF:000026">
    <property type="entry name" value="Aldehyde dehydrogenase, putative"/>
    <property type="match status" value="1"/>
</dbReference>
<dbReference type="AlphaFoldDB" id="A0A6I8M0N6"/>
<dbReference type="Gene3D" id="3.40.605.10">
    <property type="entry name" value="Aldehyde Dehydrogenase, Chain A, domain 1"/>
    <property type="match status" value="1"/>
</dbReference>
<dbReference type="GO" id="GO:0004029">
    <property type="term" value="F:aldehyde dehydrogenase (NAD+) activity"/>
    <property type="evidence" value="ECO:0007669"/>
    <property type="project" value="UniProtKB-EC"/>
</dbReference>
<dbReference type="Proteomes" id="UP000399805">
    <property type="component" value="Unassembled WGS sequence"/>
</dbReference>
<evidence type="ECO:0000256" key="4">
    <source>
        <dbReference type="RuleBase" id="RU003345"/>
    </source>
</evidence>
<evidence type="ECO:0000256" key="1">
    <source>
        <dbReference type="ARBA" id="ARBA00009986"/>
    </source>
</evidence>